<organism evidence="1 2">
    <name type="scientific">Imbroritus primus</name>
    <dbReference type="NCBI Taxonomy" id="3058603"/>
    <lineage>
        <taxon>Bacteria</taxon>
        <taxon>Pseudomonadati</taxon>
        <taxon>Pseudomonadota</taxon>
        <taxon>Betaproteobacteria</taxon>
        <taxon>Burkholderiales</taxon>
        <taxon>Burkholderiaceae</taxon>
        <taxon>Imbroritus</taxon>
    </lineage>
</organism>
<gene>
    <name evidence="1" type="ORF">MW7_002595</name>
</gene>
<evidence type="ECO:0000313" key="2">
    <source>
        <dbReference type="Proteomes" id="UP000004277"/>
    </source>
</evidence>
<dbReference type="Proteomes" id="UP000004277">
    <property type="component" value="Unassembled WGS sequence"/>
</dbReference>
<reference evidence="1" key="1">
    <citation type="submission" date="2019-05" db="EMBL/GenBank/DDBJ databases">
        <title>Revised genome assembly of Burkholderiaceae (previously Ralstonia) sp. PBA.</title>
        <authorList>
            <person name="Gan H.M."/>
        </authorList>
    </citation>
    <scope>NUCLEOTIDE SEQUENCE</scope>
    <source>
        <strain evidence="1">PBA</strain>
    </source>
</reference>
<name>A0ACD3ST27_9BURK</name>
<protein>
    <submittedName>
        <fullName evidence="1">DUF2214 domain-containing protein</fullName>
    </submittedName>
</protein>
<sequence>MLLQRSGTAYLLVNATHIASLGVLVGAIVALDLRLLGVGRVVPLASAVPYLSRIAAVGLGLAVLTGAWLFTTQPDTYLDNAAFLTKLALVAAGVLNALCLHTRPAWRQVLQSDAVAPVSMRLQAAGSLLLWFSAIVAGRWIGFL</sequence>
<accession>A0ACD3ST27</accession>
<keyword evidence="2" id="KW-1185">Reference proteome</keyword>
<comment type="caution">
    <text evidence="1">The sequence shown here is derived from an EMBL/GenBank/DDBJ whole genome shotgun (WGS) entry which is preliminary data.</text>
</comment>
<dbReference type="EMBL" id="AKCV02000008">
    <property type="protein sequence ID" value="TMS59395.1"/>
    <property type="molecule type" value="Genomic_DNA"/>
</dbReference>
<proteinExistence type="predicted"/>
<evidence type="ECO:0000313" key="1">
    <source>
        <dbReference type="EMBL" id="TMS59395.1"/>
    </source>
</evidence>